<dbReference type="AlphaFoldDB" id="F4KTQ1"/>
<keyword evidence="1" id="KW-0732">Signal</keyword>
<dbReference type="eggNOG" id="COG3210">
    <property type="taxonomic scope" value="Bacteria"/>
</dbReference>
<gene>
    <name evidence="3" type="ordered locus">Halhy_5601</name>
</gene>
<dbReference type="CDD" id="cd14252">
    <property type="entry name" value="Dockerin_like"/>
    <property type="match status" value="1"/>
</dbReference>
<dbReference type="GO" id="GO:0000272">
    <property type="term" value="P:polysaccharide catabolic process"/>
    <property type="evidence" value="ECO:0007669"/>
    <property type="project" value="InterPro"/>
</dbReference>
<dbReference type="SMR" id="F4KTQ1"/>
<dbReference type="PANTHER" id="PTHR36234">
    <property type="entry name" value="LYSYL ENDOPEPTIDASE"/>
    <property type="match status" value="1"/>
</dbReference>
<evidence type="ECO:0000313" key="3">
    <source>
        <dbReference type="EMBL" id="AEE53425.1"/>
    </source>
</evidence>
<dbReference type="PANTHER" id="PTHR36234:SF5">
    <property type="entry name" value="LYSYL ENDOPEPTIDASE"/>
    <property type="match status" value="1"/>
</dbReference>
<dbReference type="SUPFAM" id="SSF49464">
    <property type="entry name" value="Carboxypeptidase regulatory domain-like"/>
    <property type="match status" value="1"/>
</dbReference>
<name>F4KTQ1_HALH1</name>
<dbReference type="InterPro" id="IPR018247">
    <property type="entry name" value="EF_Hand_1_Ca_BS"/>
</dbReference>
<proteinExistence type="predicted"/>
<feature type="domain" description="Dockerin" evidence="2">
    <location>
        <begin position="515"/>
        <end position="585"/>
    </location>
</feature>
<dbReference type="SUPFAM" id="SSF50494">
    <property type="entry name" value="Trypsin-like serine proteases"/>
    <property type="match status" value="1"/>
</dbReference>
<accession>F4KTQ1</accession>
<dbReference type="InterPro" id="IPR036439">
    <property type="entry name" value="Dockerin_dom_sf"/>
</dbReference>
<feature type="chain" id="PRO_5003310298" evidence="1">
    <location>
        <begin position="24"/>
        <end position="642"/>
    </location>
</feature>
<reference evidence="3 4" key="1">
    <citation type="journal article" date="2011" name="Stand. Genomic Sci.">
        <title>Complete genome sequence of Haliscomenobacter hydrossis type strain (O).</title>
        <authorList>
            <consortium name="US DOE Joint Genome Institute (JGI-PGF)"/>
            <person name="Daligault H."/>
            <person name="Lapidus A."/>
            <person name="Zeytun A."/>
            <person name="Nolan M."/>
            <person name="Lucas S."/>
            <person name="Del Rio T.G."/>
            <person name="Tice H."/>
            <person name="Cheng J.F."/>
            <person name="Tapia R."/>
            <person name="Han C."/>
            <person name="Goodwin L."/>
            <person name="Pitluck S."/>
            <person name="Liolios K."/>
            <person name="Pagani I."/>
            <person name="Ivanova N."/>
            <person name="Huntemann M."/>
            <person name="Mavromatis K."/>
            <person name="Mikhailova N."/>
            <person name="Pati A."/>
            <person name="Chen A."/>
            <person name="Palaniappan K."/>
            <person name="Land M."/>
            <person name="Hauser L."/>
            <person name="Brambilla E.M."/>
            <person name="Rohde M."/>
            <person name="Verbarg S."/>
            <person name="Goker M."/>
            <person name="Bristow J."/>
            <person name="Eisen J.A."/>
            <person name="Markowitz V."/>
            <person name="Hugenholtz P."/>
            <person name="Kyrpides N.C."/>
            <person name="Klenk H.P."/>
            <person name="Woyke T."/>
        </authorList>
    </citation>
    <scope>NUCLEOTIDE SEQUENCE [LARGE SCALE GENOMIC DNA]</scope>
    <source>
        <strain evidence="4">ATCC 27775 / DSM 1100 / LMG 10767 / O</strain>
    </source>
</reference>
<dbReference type="InterPro" id="IPR008969">
    <property type="entry name" value="CarboxyPept-like_regulatory"/>
</dbReference>
<dbReference type="Gene3D" id="2.60.40.4130">
    <property type="match status" value="1"/>
</dbReference>
<dbReference type="InterPro" id="IPR043504">
    <property type="entry name" value="Peptidase_S1_PA_chymotrypsin"/>
</dbReference>
<dbReference type="Gene3D" id="2.40.10.10">
    <property type="entry name" value="Trypsin-like serine proteases"/>
    <property type="match status" value="2"/>
</dbReference>
<dbReference type="RefSeq" id="WP_013767954.1">
    <property type="nucleotide sequence ID" value="NC_015510.1"/>
</dbReference>
<dbReference type="STRING" id="760192.Halhy_5601"/>
<organism evidence="3 4">
    <name type="scientific">Haliscomenobacter hydrossis (strain ATCC 27775 / DSM 1100 / LMG 10767 / O)</name>
    <dbReference type="NCBI Taxonomy" id="760192"/>
    <lineage>
        <taxon>Bacteria</taxon>
        <taxon>Pseudomonadati</taxon>
        <taxon>Bacteroidota</taxon>
        <taxon>Saprospiria</taxon>
        <taxon>Saprospirales</taxon>
        <taxon>Haliscomenobacteraceae</taxon>
        <taxon>Haliscomenobacter</taxon>
    </lineage>
</organism>
<dbReference type="KEGG" id="hhy:Halhy_5601"/>
<dbReference type="EC" id="3.4.21.50" evidence="3"/>
<dbReference type="GO" id="GO:0016787">
    <property type="term" value="F:hydrolase activity"/>
    <property type="evidence" value="ECO:0007669"/>
    <property type="project" value="UniProtKB-KW"/>
</dbReference>
<reference key="2">
    <citation type="submission" date="2011-04" db="EMBL/GenBank/DDBJ databases">
        <title>Complete sequence of chromosome of Haliscomenobacter hydrossis DSM 1100.</title>
        <authorList>
            <consortium name="US DOE Joint Genome Institute (JGI-PGF)"/>
            <person name="Lucas S."/>
            <person name="Han J."/>
            <person name="Lapidus A."/>
            <person name="Bruce D."/>
            <person name="Goodwin L."/>
            <person name="Pitluck S."/>
            <person name="Peters L."/>
            <person name="Kyrpides N."/>
            <person name="Mavromatis K."/>
            <person name="Ivanova N."/>
            <person name="Ovchinnikova G."/>
            <person name="Pagani I."/>
            <person name="Daligault H."/>
            <person name="Detter J.C."/>
            <person name="Han C."/>
            <person name="Land M."/>
            <person name="Hauser L."/>
            <person name="Markowitz V."/>
            <person name="Cheng J.-F."/>
            <person name="Hugenholtz P."/>
            <person name="Woyke T."/>
            <person name="Wu D."/>
            <person name="Verbarg S."/>
            <person name="Frueling A."/>
            <person name="Brambilla E."/>
            <person name="Klenk H.-P."/>
            <person name="Eisen J.A."/>
        </authorList>
    </citation>
    <scope>NUCLEOTIDE SEQUENCE</scope>
    <source>
        <strain>DSM 1100</strain>
    </source>
</reference>
<dbReference type="Proteomes" id="UP000008461">
    <property type="component" value="Chromosome"/>
</dbReference>
<keyword evidence="3" id="KW-0378">Hydrolase</keyword>
<feature type="signal peptide" evidence="1">
    <location>
        <begin position="1"/>
        <end position="23"/>
    </location>
</feature>
<dbReference type="PROSITE" id="PS51766">
    <property type="entry name" value="DOCKERIN"/>
    <property type="match status" value="1"/>
</dbReference>
<keyword evidence="4" id="KW-1185">Reference proteome</keyword>
<dbReference type="MEROPS" id="S01.280"/>
<dbReference type="HOGENOM" id="CLU_426272_0_0_10"/>
<sequence>MQGKVLAVWFSALALMLTTALTAQERLNNATVSTRWATITSEKLPRFSLKRTLQEDRLKPGNRFAAPLSVDLGLDNAGTWESTSEGNKVWRMKVQSKDAFGLMLLFDAFFIPPGAVLNVYHADGQLMDTYNGLDNQSHGKFLVGLVRGETAQLEYIEPGESIGQGRLHLFRVDHAYHRENLRAANFAVSGKLSTEIELGFGASEPCNVNIACADSAEFAKEKRAICRIVVVVKEGTGVCTGNLMNNTKQDGRPLLLTAFHCQDGFNPLYELWRFDFNYESKTCNNPGKEPQWQTILGAKLLAGRQMSDFLLLELSNNIPQSFKAYFLGWDRQSAAPTQAAFIHHPQGDIKKISLDTDPLIVNPNAITWNNEVITPANFHLRMGIDKGSFKVGSSGSALLNEKKRVVGQLHGGLDTCVNPIGYFGRLNVSWDGAELAEGRLKDWLDSADSQADTLDGIENPVKGGGTISGSIKTEKGTGIANVRVQLLGTNGATITTLTDDLGNFSIDNVPLSETYEIGAGKADVYENGLSTLDMIRVQKHILNLEALATPFQMIAADVNNSGTISTLDLIQMRKVILNLETKFSSPVWMFVPAEKNFQDPKDPFKGLASGIYTIPGLTNKVMNFNFTGIKFGDINGSVDYTY</sequence>
<evidence type="ECO:0000259" key="2">
    <source>
        <dbReference type="PROSITE" id="PS51766"/>
    </source>
</evidence>
<protein>
    <submittedName>
        <fullName evidence="3">Lysyl endopeptidase</fullName>
        <ecNumber evidence="3">3.4.21.50</ecNumber>
    </submittedName>
</protein>
<evidence type="ECO:0000256" key="1">
    <source>
        <dbReference type="SAM" id="SignalP"/>
    </source>
</evidence>
<dbReference type="PROSITE" id="PS00018">
    <property type="entry name" value="EF_HAND_1"/>
    <property type="match status" value="1"/>
</dbReference>
<dbReference type="OrthoDB" id="9342482at2"/>
<dbReference type="InterPro" id="IPR009003">
    <property type="entry name" value="Peptidase_S1_PA"/>
</dbReference>
<dbReference type="EMBL" id="CP002691">
    <property type="protein sequence ID" value="AEE53425.1"/>
    <property type="molecule type" value="Genomic_DNA"/>
</dbReference>
<evidence type="ECO:0000313" key="4">
    <source>
        <dbReference type="Proteomes" id="UP000008461"/>
    </source>
</evidence>
<dbReference type="eggNOG" id="COG3591">
    <property type="taxonomic scope" value="Bacteria"/>
</dbReference>
<dbReference type="InterPro" id="IPR016134">
    <property type="entry name" value="Dockerin_dom"/>
</dbReference>
<dbReference type="SUPFAM" id="SSF63446">
    <property type="entry name" value="Type I dockerin domain"/>
    <property type="match status" value="1"/>
</dbReference>